<dbReference type="InterPro" id="IPR021309">
    <property type="entry name" value="YgaP-like_TM"/>
</dbReference>
<evidence type="ECO:0000259" key="2">
    <source>
        <dbReference type="Pfam" id="PF11127"/>
    </source>
</evidence>
<dbReference type="EMBL" id="FNUZ01000005">
    <property type="protein sequence ID" value="SEG51199.1"/>
    <property type="molecule type" value="Genomic_DNA"/>
</dbReference>
<protein>
    <recommendedName>
        <fullName evidence="2">Inner membrane protein YgaP-like transmembrane domain-containing protein</fullName>
    </recommendedName>
</protein>
<keyword evidence="1" id="KW-0472">Membrane</keyword>
<dbReference type="AlphaFoldDB" id="A0A1H6AR42"/>
<organism evidence="3 4">
    <name type="scientific">Thalassococcus halodurans</name>
    <dbReference type="NCBI Taxonomy" id="373675"/>
    <lineage>
        <taxon>Bacteria</taxon>
        <taxon>Pseudomonadati</taxon>
        <taxon>Pseudomonadota</taxon>
        <taxon>Alphaproteobacteria</taxon>
        <taxon>Rhodobacterales</taxon>
        <taxon>Roseobacteraceae</taxon>
        <taxon>Thalassococcus</taxon>
    </lineage>
</organism>
<gene>
    <name evidence="3" type="ORF">SAMN04488045_3117</name>
</gene>
<evidence type="ECO:0000313" key="3">
    <source>
        <dbReference type="EMBL" id="SEG51199.1"/>
    </source>
</evidence>
<evidence type="ECO:0000256" key="1">
    <source>
        <dbReference type="SAM" id="Phobius"/>
    </source>
</evidence>
<dbReference type="Proteomes" id="UP000236752">
    <property type="component" value="Unassembled WGS sequence"/>
</dbReference>
<accession>A0A1H6AR42</accession>
<feature type="transmembrane region" description="Helical" evidence="1">
    <location>
        <begin position="12"/>
        <end position="31"/>
    </location>
</feature>
<sequence length="68" mass="7287">MTKNMGKLDRTIRIVVAIALIVSAFTGILPAAGLWHWLGLVVAAVFLLTSALGNCPLYSIFGIRTCRA</sequence>
<evidence type="ECO:0000313" key="4">
    <source>
        <dbReference type="Proteomes" id="UP000236752"/>
    </source>
</evidence>
<dbReference type="OrthoDB" id="9804804at2"/>
<dbReference type="RefSeq" id="WP_103911413.1">
    <property type="nucleotide sequence ID" value="NZ_FNUZ01000005.1"/>
</dbReference>
<feature type="domain" description="Inner membrane protein YgaP-like transmembrane" evidence="2">
    <location>
        <begin position="1"/>
        <end position="67"/>
    </location>
</feature>
<keyword evidence="1" id="KW-1133">Transmembrane helix</keyword>
<reference evidence="3 4" key="1">
    <citation type="submission" date="2016-10" db="EMBL/GenBank/DDBJ databases">
        <authorList>
            <person name="de Groot N.N."/>
        </authorList>
    </citation>
    <scope>NUCLEOTIDE SEQUENCE [LARGE SCALE GENOMIC DNA]</scope>
    <source>
        <strain evidence="3 4">DSM 26915</strain>
    </source>
</reference>
<proteinExistence type="predicted"/>
<feature type="transmembrane region" description="Helical" evidence="1">
    <location>
        <begin position="37"/>
        <end position="61"/>
    </location>
</feature>
<keyword evidence="1" id="KW-0812">Transmembrane</keyword>
<dbReference type="Pfam" id="PF11127">
    <property type="entry name" value="YgaP-like_TM"/>
    <property type="match status" value="1"/>
</dbReference>
<name>A0A1H6AR42_9RHOB</name>
<keyword evidence="4" id="KW-1185">Reference proteome</keyword>